<dbReference type="Proteomes" id="UP000288716">
    <property type="component" value="Unassembled WGS sequence"/>
</dbReference>
<dbReference type="EMBL" id="NCKV01065755">
    <property type="protein sequence ID" value="RWR99048.1"/>
    <property type="molecule type" value="Genomic_DNA"/>
</dbReference>
<gene>
    <name evidence="1" type="ORF">B4U80_10499</name>
</gene>
<evidence type="ECO:0000313" key="2">
    <source>
        <dbReference type="Proteomes" id="UP000288716"/>
    </source>
</evidence>
<keyword evidence="2" id="KW-1185">Reference proteome</keyword>
<accession>A0A443Q7T2</accession>
<proteinExistence type="predicted"/>
<protein>
    <submittedName>
        <fullName evidence="1">Uncharacterized protein</fullName>
    </submittedName>
</protein>
<dbReference type="AlphaFoldDB" id="A0A443Q7T2"/>
<comment type="caution">
    <text evidence="1">The sequence shown here is derived from an EMBL/GenBank/DDBJ whole genome shotgun (WGS) entry which is preliminary data.</text>
</comment>
<reference evidence="1 2" key="1">
    <citation type="journal article" date="2018" name="Gigascience">
        <title>Genomes of trombidid mites reveal novel predicted allergens and laterally-transferred genes associated with secondary metabolism.</title>
        <authorList>
            <person name="Dong X."/>
            <person name="Chaisiri K."/>
            <person name="Xia D."/>
            <person name="Armstrong S.D."/>
            <person name="Fang Y."/>
            <person name="Donnelly M.J."/>
            <person name="Kadowaki T."/>
            <person name="McGarry J.W."/>
            <person name="Darby A.C."/>
            <person name="Makepeace B.L."/>
        </authorList>
    </citation>
    <scope>NUCLEOTIDE SEQUENCE [LARGE SCALE GENOMIC DNA]</scope>
    <source>
        <strain evidence="1">UoL-UT</strain>
    </source>
</reference>
<sequence length="21" mass="2433">MNCFTQSVFITNTVVRIETKT</sequence>
<dbReference type="VEuPathDB" id="VectorBase:LDEU014637"/>
<evidence type="ECO:0000313" key="1">
    <source>
        <dbReference type="EMBL" id="RWR99048.1"/>
    </source>
</evidence>
<organism evidence="1 2">
    <name type="scientific">Leptotrombidium deliense</name>
    <dbReference type="NCBI Taxonomy" id="299467"/>
    <lineage>
        <taxon>Eukaryota</taxon>
        <taxon>Metazoa</taxon>
        <taxon>Ecdysozoa</taxon>
        <taxon>Arthropoda</taxon>
        <taxon>Chelicerata</taxon>
        <taxon>Arachnida</taxon>
        <taxon>Acari</taxon>
        <taxon>Acariformes</taxon>
        <taxon>Trombidiformes</taxon>
        <taxon>Prostigmata</taxon>
        <taxon>Anystina</taxon>
        <taxon>Parasitengona</taxon>
        <taxon>Trombiculoidea</taxon>
        <taxon>Trombiculidae</taxon>
        <taxon>Leptotrombidium</taxon>
    </lineage>
</organism>
<name>A0A443Q7T2_9ACAR</name>